<organism evidence="1 2">
    <name type="scientific">Smallanthus sonchifolius</name>
    <dbReference type="NCBI Taxonomy" id="185202"/>
    <lineage>
        <taxon>Eukaryota</taxon>
        <taxon>Viridiplantae</taxon>
        <taxon>Streptophyta</taxon>
        <taxon>Embryophyta</taxon>
        <taxon>Tracheophyta</taxon>
        <taxon>Spermatophyta</taxon>
        <taxon>Magnoliopsida</taxon>
        <taxon>eudicotyledons</taxon>
        <taxon>Gunneridae</taxon>
        <taxon>Pentapetalae</taxon>
        <taxon>asterids</taxon>
        <taxon>campanulids</taxon>
        <taxon>Asterales</taxon>
        <taxon>Asteraceae</taxon>
        <taxon>Asteroideae</taxon>
        <taxon>Heliantheae alliance</taxon>
        <taxon>Millerieae</taxon>
        <taxon>Smallanthus</taxon>
    </lineage>
</organism>
<dbReference type="EMBL" id="CM042032">
    <property type="protein sequence ID" value="KAI3777108.1"/>
    <property type="molecule type" value="Genomic_DNA"/>
</dbReference>
<reference evidence="2" key="1">
    <citation type="journal article" date="2022" name="Mol. Ecol. Resour.">
        <title>The genomes of chicory, endive, great burdock and yacon provide insights into Asteraceae palaeo-polyploidization history and plant inulin production.</title>
        <authorList>
            <person name="Fan W."/>
            <person name="Wang S."/>
            <person name="Wang H."/>
            <person name="Wang A."/>
            <person name="Jiang F."/>
            <person name="Liu H."/>
            <person name="Zhao H."/>
            <person name="Xu D."/>
            <person name="Zhang Y."/>
        </authorList>
    </citation>
    <scope>NUCLEOTIDE SEQUENCE [LARGE SCALE GENOMIC DNA]</scope>
    <source>
        <strain evidence="2">cv. Yunnan</strain>
    </source>
</reference>
<proteinExistence type="predicted"/>
<evidence type="ECO:0000313" key="1">
    <source>
        <dbReference type="EMBL" id="KAI3777108.1"/>
    </source>
</evidence>
<reference evidence="1 2" key="2">
    <citation type="journal article" date="2022" name="Mol. Ecol. Resour.">
        <title>The genomes of chicory, endive, great burdock and yacon provide insights into Asteraceae paleo-polyploidization history and plant inulin production.</title>
        <authorList>
            <person name="Fan W."/>
            <person name="Wang S."/>
            <person name="Wang H."/>
            <person name="Wang A."/>
            <person name="Jiang F."/>
            <person name="Liu H."/>
            <person name="Zhao H."/>
            <person name="Xu D."/>
            <person name="Zhang Y."/>
        </authorList>
    </citation>
    <scope>NUCLEOTIDE SEQUENCE [LARGE SCALE GENOMIC DNA]</scope>
    <source>
        <strain evidence="2">cv. Yunnan</strain>
        <tissue evidence="1">Leaves</tissue>
    </source>
</reference>
<name>A0ACB9G240_9ASTR</name>
<gene>
    <name evidence="1" type="ORF">L1987_46902</name>
</gene>
<dbReference type="Proteomes" id="UP001056120">
    <property type="component" value="Linkage Group LG15"/>
</dbReference>
<evidence type="ECO:0000313" key="2">
    <source>
        <dbReference type="Proteomes" id="UP001056120"/>
    </source>
</evidence>
<sequence length="155" mass="18144">MNPISSPYYNDDPFAIIPDSVTPEYHPQSDDTSNQWMEAGSDFSNWNTYAPLLQGNNETESSRTHPNMSAEEDPSEEESYHNYVSEPFYHRPFKTYFQAPPEYQNAYNDIMVGVRSEREQMLLNRIAELEREKAEVEARNALLVQAFEEKNFRNF</sequence>
<accession>A0ACB9G240</accession>
<keyword evidence="2" id="KW-1185">Reference proteome</keyword>
<protein>
    <submittedName>
        <fullName evidence="1">Uncharacterized protein</fullName>
    </submittedName>
</protein>
<comment type="caution">
    <text evidence="1">The sequence shown here is derived from an EMBL/GenBank/DDBJ whole genome shotgun (WGS) entry which is preliminary data.</text>
</comment>